<evidence type="ECO:0000256" key="1">
    <source>
        <dbReference type="SAM" id="MobiDB-lite"/>
    </source>
</evidence>
<name>A0ABQ1GF70_9BACL</name>
<feature type="compositionally biased region" description="Basic and acidic residues" evidence="1">
    <location>
        <begin position="64"/>
        <end position="76"/>
    </location>
</feature>
<comment type="caution">
    <text evidence="2">The sequence shown here is derived from an EMBL/GenBank/DDBJ whole genome shotgun (WGS) entry which is preliminary data.</text>
</comment>
<organism evidence="2 3">
    <name type="scientific">Kroppenstedtia guangzhouensis</name>
    <dbReference type="NCBI Taxonomy" id="1274356"/>
    <lineage>
        <taxon>Bacteria</taxon>
        <taxon>Bacillati</taxon>
        <taxon>Bacillota</taxon>
        <taxon>Bacilli</taxon>
        <taxon>Bacillales</taxon>
        <taxon>Thermoactinomycetaceae</taxon>
        <taxon>Kroppenstedtia</taxon>
    </lineage>
</organism>
<reference evidence="3" key="1">
    <citation type="journal article" date="2019" name="Int. J. Syst. Evol. Microbiol.">
        <title>The Global Catalogue of Microorganisms (GCM) 10K type strain sequencing project: providing services to taxonomists for standard genome sequencing and annotation.</title>
        <authorList>
            <consortium name="The Broad Institute Genomics Platform"/>
            <consortium name="The Broad Institute Genome Sequencing Center for Infectious Disease"/>
            <person name="Wu L."/>
            <person name="Ma J."/>
        </authorList>
    </citation>
    <scope>NUCLEOTIDE SEQUENCE [LARGE SCALE GENOMIC DNA]</scope>
    <source>
        <strain evidence="3">CGMCC 1.12404</strain>
    </source>
</reference>
<proteinExistence type="predicted"/>
<protein>
    <submittedName>
        <fullName evidence="2">Uncharacterized protein</fullName>
    </submittedName>
</protein>
<keyword evidence="3" id="KW-1185">Reference proteome</keyword>
<accession>A0ABQ1GF70</accession>
<dbReference type="Proteomes" id="UP000617979">
    <property type="component" value="Unassembled WGS sequence"/>
</dbReference>
<dbReference type="EMBL" id="BMEX01000004">
    <property type="protein sequence ID" value="GGA42600.1"/>
    <property type="molecule type" value="Genomic_DNA"/>
</dbReference>
<evidence type="ECO:0000313" key="2">
    <source>
        <dbReference type="EMBL" id="GGA42600.1"/>
    </source>
</evidence>
<gene>
    <name evidence="2" type="ORF">GCM10007416_14540</name>
</gene>
<sequence>MQMGRGRDFAWLATSAGADNVDQWVVKLCEPDGGQAHPEFPGLSVQKCHPMEPLNHSQQVTPWVKEEENNPRMKTK</sequence>
<evidence type="ECO:0000313" key="3">
    <source>
        <dbReference type="Proteomes" id="UP000617979"/>
    </source>
</evidence>
<feature type="region of interest" description="Disordered" evidence="1">
    <location>
        <begin position="53"/>
        <end position="76"/>
    </location>
</feature>